<evidence type="ECO:0000256" key="6">
    <source>
        <dbReference type="ARBA" id="ARBA00026106"/>
    </source>
</evidence>
<dbReference type="CDD" id="cd00609">
    <property type="entry name" value="AAT_like"/>
    <property type="match status" value="1"/>
</dbReference>
<dbReference type="EC" id="2.6.1.2" evidence="6"/>
<comment type="cofactor">
    <cofactor evidence="1">
        <name>pyridoxal 5'-phosphate</name>
        <dbReference type="ChEBI" id="CHEBI:597326"/>
    </cofactor>
</comment>
<dbReference type="EMBL" id="JAFBBK010000001">
    <property type="protein sequence ID" value="MBM7417293.1"/>
    <property type="molecule type" value="Genomic_DNA"/>
</dbReference>
<dbReference type="Proteomes" id="UP000703038">
    <property type="component" value="Unassembled WGS sequence"/>
</dbReference>
<evidence type="ECO:0000256" key="1">
    <source>
        <dbReference type="ARBA" id="ARBA00001933"/>
    </source>
</evidence>
<dbReference type="GO" id="GO:0009042">
    <property type="term" value="F:valine-pyruvate transaminase activity"/>
    <property type="evidence" value="ECO:0007669"/>
    <property type="project" value="UniProtKB-EC"/>
</dbReference>
<dbReference type="InterPro" id="IPR015424">
    <property type="entry name" value="PyrdxlP-dep_Trfase"/>
</dbReference>
<organism evidence="8 9">
    <name type="scientific">Rhodococcoides corynebacterioides</name>
    <dbReference type="NCBI Taxonomy" id="53972"/>
    <lineage>
        <taxon>Bacteria</taxon>
        <taxon>Bacillati</taxon>
        <taxon>Actinomycetota</taxon>
        <taxon>Actinomycetes</taxon>
        <taxon>Mycobacteriales</taxon>
        <taxon>Nocardiaceae</taxon>
        <taxon>Rhodococcoides</taxon>
    </lineage>
</organism>
<dbReference type="InterPro" id="IPR051926">
    <property type="entry name" value="Ala_Aminotransferase"/>
</dbReference>
<dbReference type="InterPro" id="IPR004839">
    <property type="entry name" value="Aminotransferase_I/II_large"/>
</dbReference>
<evidence type="ECO:0000259" key="7">
    <source>
        <dbReference type="Pfam" id="PF00155"/>
    </source>
</evidence>
<evidence type="ECO:0000256" key="5">
    <source>
        <dbReference type="ARBA" id="ARBA00022898"/>
    </source>
</evidence>
<evidence type="ECO:0000256" key="2">
    <source>
        <dbReference type="ARBA" id="ARBA00007441"/>
    </source>
</evidence>
<dbReference type="PANTHER" id="PTHR43488">
    <property type="entry name" value="GLUTAMATE-PYRUVATE AMINOTRANSFERASE ALAA"/>
    <property type="match status" value="1"/>
</dbReference>
<dbReference type="SUPFAM" id="SSF53383">
    <property type="entry name" value="PLP-dependent transferases"/>
    <property type="match status" value="1"/>
</dbReference>
<dbReference type="InterPro" id="IPR015422">
    <property type="entry name" value="PyrdxlP-dep_Trfase_small"/>
</dbReference>
<dbReference type="GO" id="GO:0004021">
    <property type="term" value="F:L-alanine:2-oxoglutarate aminotransferase activity"/>
    <property type="evidence" value="ECO:0007669"/>
    <property type="project" value="UniProtKB-EC"/>
</dbReference>
<name>A0ABS2KZC5_9NOCA</name>
<gene>
    <name evidence="8" type="ORF">JOE42_004026</name>
</gene>
<dbReference type="InterPro" id="IPR015421">
    <property type="entry name" value="PyrdxlP-dep_Trfase_major"/>
</dbReference>
<evidence type="ECO:0000313" key="9">
    <source>
        <dbReference type="Proteomes" id="UP000703038"/>
    </source>
</evidence>
<dbReference type="PANTHER" id="PTHR43488:SF2">
    <property type="entry name" value="GLUTAMATE-PYRUVATE AMINOTRANSFERASE ALAA"/>
    <property type="match status" value="1"/>
</dbReference>
<dbReference type="Gene3D" id="3.90.1150.10">
    <property type="entry name" value="Aspartate Aminotransferase, domain 1"/>
    <property type="match status" value="1"/>
</dbReference>
<protein>
    <recommendedName>
        <fullName evidence="6">alanine transaminase</fullName>
        <ecNumber evidence="6">2.6.1.2</ecNumber>
    </recommendedName>
</protein>
<feature type="domain" description="Aminotransferase class I/classII large" evidence="7">
    <location>
        <begin position="50"/>
        <end position="409"/>
    </location>
</feature>
<keyword evidence="3 8" id="KW-0032">Aminotransferase</keyword>
<comment type="caution">
    <text evidence="8">The sequence shown here is derived from an EMBL/GenBank/DDBJ whole genome shotgun (WGS) entry which is preliminary data.</text>
</comment>
<comment type="similarity">
    <text evidence="2">Belongs to the class-I pyridoxal-phosphate-dependent aminotransferase family.</text>
</comment>
<evidence type="ECO:0000256" key="3">
    <source>
        <dbReference type="ARBA" id="ARBA00022576"/>
    </source>
</evidence>
<keyword evidence="5" id="KW-0663">Pyridoxal phosphate</keyword>
<keyword evidence="4 8" id="KW-0808">Transferase</keyword>
<dbReference type="Gene3D" id="3.40.640.10">
    <property type="entry name" value="Type I PLP-dependent aspartate aminotransferase-like (Major domain)"/>
    <property type="match status" value="1"/>
</dbReference>
<accession>A0ABS2KZC5</accession>
<proteinExistence type="inferred from homology"/>
<keyword evidence="9" id="KW-1185">Reference proteome</keyword>
<evidence type="ECO:0000313" key="8">
    <source>
        <dbReference type="EMBL" id="MBM7417293.1"/>
    </source>
</evidence>
<sequence length="420" mass="46232">MSTSDTTPRQAGQRTLRPLEQSVKLQNVLYEIRGPVHAHAARLEAEGHRILKLNIGNPAPFGFEAPDVIVRDMIAALPTAQGYSESKGIMSARRAIVTRYELVDGFPFLDVDDIYLGNGVSELITMTMQALLDDGDEVLIPAPDYPLWTAMTTLSGGKAVHYRCDEENDWNPDLADIESKITDRTKALLVINPNNPTGAVYSEEVLRGIAALARKHSLLLLADEIYDKILYDGAQHVSMATMAPDLLCLTFNGLSKAYRVAGYRAGWLAITGPKDHAAGFLEGINLLASTRLCPNVPAQHAIQVALGGHQSIGDLILPGGRLLEQRDVAWEGLNAIPGVSCVKPRGALYAFPRLDPEVHEIHSDEKLVQDLLLQEKILVVQGTGFNWPDHDHLRIVTLPWARDLRTAIERFGNFLSSYRQ</sequence>
<reference evidence="8 9" key="1">
    <citation type="submission" date="2021-01" db="EMBL/GenBank/DDBJ databases">
        <title>Genomics of switchgrass bacterial isolates.</title>
        <authorList>
            <person name="Shade A."/>
        </authorList>
    </citation>
    <scope>NUCLEOTIDE SEQUENCE [LARGE SCALE GENOMIC DNA]</scope>
    <source>
        <strain evidence="8 9">PvP111</strain>
    </source>
</reference>
<dbReference type="Pfam" id="PF00155">
    <property type="entry name" value="Aminotran_1_2"/>
    <property type="match status" value="1"/>
</dbReference>
<evidence type="ECO:0000256" key="4">
    <source>
        <dbReference type="ARBA" id="ARBA00022679"/>
    </source>
</evidence>